<dbReference type="PANTHER" id="PTHR15364">
    <property type="entry name" value="2'-DEOXYNUCLEOSIDE 5'-PHOSPHATE N-HYDROLASE 1"/>
    <property type="match status" value="1"/>
</dbReference>
<proteinExistence type="predicted"/>
<accession>A0A9X2WHT2</accession>
<dbReference type="GO" id="GO:0070694">
    <property type="term" value="F:5-hydroxymethyl-dUMP N-hydrolase activity"/>
    <property type="evidence" value="ECO:0007669"/>
    <property type="project" value="TreeGrafter"/>
</dbReference>
<dbReference type="PANTHER" id="PTHR15364:SF0">
    <property type="entry name" value="2'-DEOXYNUCLEOSIDE 5'-PHOSPHATE N-HYDROLASE 1"/>
    <property type="match status" value="1"/>
</dbReference>
<dbReference type="AlphaFoldDB" id="A0A9X2WHT2"/>
<name>A0A9X2WHT2_9GAMM</name>
<dbReference type="GO" id="GO:0009159">
    <property type="term" value="P:deoxyribonucleoside monophosphate catabolic process"/>
    <property type="evidence" value="ECO:0007669"/>
    <property type="project" value="TreeGrafter"/>
</dbReference>
<reference evidence="1" key="1">
    <citation type="journal article" date="2022" name="Front. Microbiol.">
        <title>Genome-based taxonomic rearrangement of Oceanobacter-related bacteria including the description of Thalassolituus hydrocarbonoclasticus sp. nov. and Thalassolituus pacificus sp. nov. and emended description of the genus Thalassolituus.</title>
        <authorList>
            <person name="Dong C."/>
            <person name="Wei L."/>
            <person name="Wang J."/>
            <person name="Lai Q."/>
            <person name="Huang Z."/>
            <person name="Shao Z."/>
        </authorList>
    </citation>
    <scope>NUCLEOTIDE SEQUENCE</scope>
    <source>
        <strain evidence="1">59MF3M-4</strain>
    </source>
</reference>
<dbReference type="EMBL" id="JAOANI010000028">
    <property type="protein sequence ID" value="MCT7360615.1"/>
    <property type="molecule type" value="Genomic_DNA"/>
</dbReference>
<organism evidence="1 2">
    <name type="scientific">Thalassolituus pacificus</name>
    <dbReference type="NCBI Taxonomy" id="2975440"/>
    <lineage>
        <taxon>Bacteria</taxon>
        <taxon>Pseudomonadati</taxon>
        <taxon>Pseudomonadota</taxon>
        <taxon>Gammaproteobacteria</taxon>
        <taxon>Oceanospirillales</taxon>
        <taxon>Oceanospirillaceae</taxon>
        <taxon>Thalassolituus</taxon>
    </lineage>
</organism>
<dbReference type="InterPro" id="IPR007710">
    <property type="entry name" value="Nucleoside_deoxyribTrfase"/>
</dbReference>
<dbReference type="RefSeq" id="WP_260977444.1">
    <property type="nucleotide sequence ID" value="NZ_JAOANI010000028.1"/>
</dbReference>
<protein>
    <submittedName>
        <fullName evidence="1">Nucleoside 2-deoxyribosyltransferase</fullName>
    </submittedName>
</protein>
<gene>
    <name evidence="1" type="ORF">NYR02_16460</name>
</gene>
<evidence type="ECO:0000313" key="1">
    <source>
        <dbReference type="EMBL" id="MCT7360615.1"/>
    </source>
</evidence>
<comment type="caution">
    <text evidence="1">The sequence shown here is derived from an EMBL/GenBank/DDBJ whole genome shotgun (WGS) entry which is preliminary data.</text>
</comment>
<dbReference type="Proteomes" id="UP001147830">
    <property type="component" value="Unassembled WGS sequence"/>
</dbReference>
<dbReference type="Gene3D" id="3.40.50.450">
    <property type="match status" value="1"/>
</dbReference>
<dbReference type="Pfam" id="PF05014">
    <property type="entry name" value="Nuc_deoxyrib_tr"/>
    <property type="match status" value="1"/>
</dbReference>
<sequence length="193" mass="21035">MATPTLRKIYLAGPEVFCPEASELGARKKALCKHYGFHGLFPLDGEVQASGSARELGFAISAANEQLIRNADLVIANLTPFRGASADVGTVYEIGLARGLGKVIHGYSNDPASFSERTFALFGQGEYGQSELHDRDGLSIERFDLHDNLMIEGGIALSGGIFLTHPATEAEKYSDLTAFENLLRQLQLQYQRQ</sequence>
<dbReference type="InterPro" id="IPR051239">
    <property type="entry name" value="2'-dNMP_N-hydrolase"/>
</dbReference>
<reference evidence="1" key="2">
    <citation type="submission" date="2022-08" db="EMBL/GenBank/DDBJ databases">
        <authorList>
            <person name="Dong C."/>
        </authorList>
    </citation>
    <scope>NUCLEOTIDE SEQUENCE</scope>
    <source>
        <strain evidence="1">59MF3M-4</strain>
    </source>
</reference>
<keyword evidence="2" id="KW-1185">Reference proteome</keyword>
<evidence type="ECO:0000313" key="2">
    <source>
        <dbReference type="Proteomes" id="UP001147830"/>
    </source>
</evidence>
<dbReference type="SUPFAM" id="SSF52309">
    <property type="entry name" value="N-(deoxy)ribosyltransferase-like"/>
    <property type="match status" value="1"/>
</dbReference>